<dbReference type="GO" id="GO:0005576">
    <property type="term" value="C:extracellular region"/>
    <property type="evidence" value="ECO:0007669"/>
    <property type="project" value="TreeGrafter"/>
</dbReference>
<dbReference type="Pfam" id="PF03734">
    <property type="entry name" value="YkuD"/>
    <property type="match status" value="1"/>
</dbReference>
<comment type="pathway">
    <text evidence="1 9">Cell wall biogenesis; peptidoglycan biosynthesis.</text>
</comment>
<comment type="similarity">
    <text evidence="2">Belongs to the YkuD family.</text>
</comment>
<evidence type="ECO:0000256" key="6">
    <source>
        <dbReference type="ARBA" id="ARBA00022960"/>
    </source>
</evidence>
<dbReference type="GO" id="GO:0071555">
    <property type="term" value="P:cell wall organization"/>
    <property type="evidence" value="ECO:0007669"/>
    <property type="project" value="UniProtKB-UniRule"/>
</dbReference>
<dbReference type="PANTHER" id="PTHR30582">
    <property type="entry name" value="L,D-TRANSPEPTIDASE"/>
    <property type="match status" value="1"/>
</dbReference>
<gene>
    <name evidence="11" type="ORF">DLJ53_22400</name>
</gene>
<keyword evidence="4" id="KW-0808">Transferase</keyword>
<name>A0A8B2NQT1_9HYPH</name>
<keyword evidence="7 9" id="KW-0573">Peptidoglycan synthesis</keyword>
<evidence type="ECO:0000256" key="1">
    <source>
        <dbReference type="ARBA" id="ARBA00004752"/>
    </source>
</evidence>
<dbReference type="PROSITE" id="PS52029">
    <property type="entry name" value="LD_TPASE"/>
    <property type="match status" value="1"/>
</dbReference>
<dbReference type="GO" id="GO:0008360">
    <property type="term" value="P:regulation of cell shape"/>
    <property type="evidence" value="ECO:0007669"/>
    <property type="project" value="UniProtKB-UniRule"/>
</dbReference>
<dbReference type="AlphaFoldDB" id="A0A8B2NQT1"/>
<sequence>MNRRNFTLGLGAFSLAGCQMTPDAAVGPMQSPLPYDVAAMYGPRPEEQFPLPAVDLSKVQPQYLRREVRDPTGERPGTVVVDTGTRYLYLVRENGRAIRYGIGVGRDGFSWNGEAKIQYKRAWPTWTPPAEMIARQPELEKYRNGMPPGLGNPLGARALYLFQGGKDTLYRLHGTNEAYSIGRAVSSGCVRLLNQDIIDLYERVPSGSRVIVRPQSAPLTA</sequence>
<dbReference type="InterPro" id="IPR038063">
    <property type="entry name" value="Transpep_catalytic_dom"/>
</dbReference>
<dbReference type="UniPathway" id="UPA00219"/>
<dbReference type="GO" id="GO:0018104">
    <property type="term" value="P:peptidoglycan-protein cross-linking"/>
    <property type="evidence" value="ECO:0007669"/>
    <property type="project" value="TreeGrafter"/>
</dbReference>
<feature type="active site" description="Proton donor/acceptor" evidence="9">
    <location>
        <position position="173"/>
    </location>
</feature>
<proteinExistence type="inferred from homology"/>
<dbReference type="SUPFAM" id="SSF141523">
    <property type="entry name" value="L,D-transpeptidase catalytic domain-like"/>
    <property type="match status" value="1"/>
</dbReference>
<evidence type="ECO:0000313" key="12">
    <source>
        <dbReference type="Proteomes" id="UP000249590"/>
    </source>
</evidence>
<dbReference type="Proteomes" id="UP000249590">
    <property type="component" value="Unassembled WGS sequence"/>
</dbReference>
<evidence type="ECO:0000256" key="7">
    <source>
        <dbReference type="ARBA" id="ARBA00022984"/>
    </source>
</evidence>
<organism evidence="11 12">
    <name type="scientific">Acuticoccus sediminis</name>
    <dbReference type="NCBI Taxonomy" id="2184697"/>
    <lineage>
        <taxon>Bacteria</taxon>
        <taxon>Pseudomonadati</taxon>
        <taxon>Pseudomonadota</taxon>
        <taxon>Alphaproteobacteria</taxon>
        <taxon>Hyphomicrobiales</taxon>
        <taxon>Amorphaceae</taxon>
        <taxon>Acuticoccus</taxon>
    </lineage>
</organism>
<dbReference type="FunFam" id="2.40.440.10:FF:000002">
    <property type="entry name" value="L,D-transpeptidase ErfK/SrfK"/>
    <property type="match status" value="1"/>
</dbReference>
<evidence type="ECO:0000256" key="9">
    <source>
        <dbReference type="PROSITE-ProRule" id="PRU01373"/>
    </source>
</evidence>
<dbReference type="InterPro" id="IPR005490">
    <property type="entry name" value="LD_TPept_cat_dom"/>
</dbReference>
<keyword evidence="5" id="KW-0378">Hydrolase</keyword>
<dbReference type="InterPro" id="IPR050979">
    <property type="entry name" value="LD-transpeptidase"/>
</dbReference>
<evidence type="ECO:0000256" key="3">
    <source>
        <dbReference type="ARBA" id="ARBA00022676"/>
    </source>
</evidence>
<evidence type="ECO:0000256" key="2">
    <source>
        <dbReference type="ARBA" id="ARBA00005992"/>
    </source>
</evidence>
<dbReference type="EMBL" id="QHHQ01000005">
    <property type="protein sequence ID" value="RAH99572.1"/>
    <property type="molecule type" value="Genomic_DNA"/>
</dbReference>
<protein>
    <submittedName>
        <fullName evidence="11">L,D-transpeptidase</fullName>
    </submittedName>
</protein>
<evidence type="ECO:0000256" key="4">
    <source>
        <dbReference type="ARBA" id="ARBA00022679"/>
    </source>
</evidence>
<keyword evidence="6 9" id="KW-0133">Cell shape</keyword>
<dbReference type="GO" id="GO:0016757">
    <property type="term" value="F:glycosyltransferase activity"/>
    <property type="evidence" value="ECO:0007669"/>
    <property type="project" value="UniProtKB-KW"/>
</dbReference>
<dbReference type="PROSITE" id="PS51257">
    <property type="entry name" value="PROKAR_LIPOPROTEIN"/>
    <property type="match status" value="1"/>
</dbReference>
<dbReference type="Gene3D" id="2.40.440.10">
    <property type="entry name" value="L,D-transpeptidase catalytic domain-like"/>
    <property type="match status" value="1"/>
</dbReference>
<evidence type="ECO:0000313" key="11">
    <source>
        <dbReference type="EMBL" id="RAH99572.1"/>
    </source>
</evidence>
<evidence type="ECO:0000259" key="10">
    <source>
        <dbReference type="PROSITE" id="PS52029"/>
    </source>
</evidence>
<evidence type="ECO:0000256" key="8">
    <source>
        <dbReference type="ARBA" id="ARBA00023316"/>
    </source>
</evidence>
<feature type="active site" description="Nucleophile" evidence="9">
    <location>
        <position position="189"/>
    </location>
</feature>
<accession>A0A8B2NQT1</accession>
<dbReference type="PANTHER" id="PTHR30582:SF24">
    <property type="entry name" value="L,D-TRANSPEPTIDASE ERFK_SRFK-RELATED"/>
    <property type="match status" value="1"/>
</dbReference>
<keyword evidence="8 9" id="KW-0961">Cell wall biogenesis/degradation</keyword>
<dbReference type="CDD" id="cd16913">
    <property type="entry name" value="YkuD_like"/>
    <property type="match status" value="1"/>
</dbReference>
<reference evidence="11 12" key="1">
    <citation type="submission" date="2018-05" db="EMBL/GenBank/DDBJ databases">
        <title>Acuticoccus sediminis sp. nov., isolated from deep-sea sediment of Indian Ocean.</title>
        <authorList>
            <person name="Liu X."/>
            <person name="Lai Q."/>
            <person name="Du Y."/>
            <person name="Sun F."/>
            <person name="Zhang X."/>
            <person name="Wang S."/>
            <person name="Shao Z."/>
        </authorList>
    </citation>
    <scope>NUCLEOTIDE SEQUENCE [LARGE SCALE GENOMIC DNA]</scope>
    <source>
        <strain evidence="11 12">PTG4-2</strain>
    </source>
</reference>
<dbReference type="GO" id="GO:0071972">
    <property type="term" value="F:peptidoglycan L,D-transpeptidase activity"/>
    <property type="evidence" value="ECO:0007669"/>
    <property type="project" value="TreeGrafter"/>
</dbReference>
<comment type="caution">
    <text evidence="11">The sequence shown here is derived from an EMBL/GenBank/DDBJ whole genome shotgun (WGS) entry which is preliminary data.</text>
</comment>
<evidence type="ECO:0000256" key="5">
    <source>
        <dbReference type="ARBA" id="ARBA00022801"/>
    </source>
</evidence>
<keyword evidence="3" id="KW-0328">Glycosyltransferase</keyword>
<feature type="domain" description="L,D-TPase catalytic" evidence="10">
    <location>
        <begin position="77"/>
        <end position="213"/>
    </location>
</feature>
<keyword evidence="12" id="KW-1185">Reference proteome</keyword>